<dbReference type="AlphaFoldDB" id="A0A560H0A3"/>
<keyword evidence="2" id="KW-1185">Reference proteome</keyword>
<proteinExistence type="predicted"/>
<gene>
    <name evidence="1" type="ORF">FBZ90_110173</name>
</gene>
<evidence type="ECO:0000313" key="2">
    <source>
        <dbReference type="Proteomes" id="UP000315751"/>
    </source>
</evidence>
<evidence type="ECO:0000313" key="1">
    <source>
        <dbReference type="EMBL" id="TWB39708.1"/>
    </source>
</evidence>
<reference evidence="1 2" key="1">
    <citation type="submission" date="2019-06" db="EMBL/GenBank/DDBJ databases">
        <title>Genomic Encyclopedia of Type Strains, Phase IV (KMG-V): Genome sequencing to study the core and pangenomes of soil and plant-associated prokaryotes.</title>
        <authorList>
            <person name="Whitman W."/>
        </authorList>
    </citation>
    <scope>NUCLEOTIDE SEQUENCE [LARGE SCALE GENOMIC DNA]</scope>
    <source>
        <strain evidence="1 2">BR 11622</strain>
    </source>
</reference>
<name>A0A560H0A3_9PROT</name>
<accession>A0A560H0A3</accession>
<protein>
    <submittedName>
        <fullName evidence="1">Uncharacterized protein</fullName>
    </submittedName>
</protein>
<sequence>MFGPISVRQGNTVYYRDGILAPQILTPSATDLSRAQQYVDQSMPRVQATLTPATYRSAKFDVGHDIFGHTLCLGYGRQPLPNN</sequence>
<organism evidence="1 2">
    <name type="scientific">Nitrospirillum amazonense</name>
    <dbReference type="NCBI Taxonomy" id="28077"/>
    <lineage>
        <taxon>Bacteria</taxon>
        <taxon>Pseudomonadati</taxon>
        <taxon>Pseudomonadota</taxon>
        <taxon>Alphaproteobacteria</taxon>
        <taxon>Rhodospirillales</taxon>
        <taxon>Azospirillaceae</taxon>
        <taxon>Nitrospirillum</taxon>
    </lineage>
</organism>
<dbReference type="Proteomes" id="UP000315751">
    <property type="component" value="Unassembled WGS sequence"/>
</dbReference>
<dbReference type="EMBL" id="VITR01000010">
    <property type="protein sequence ID" value="TWB39708.1"/>
    <property type="molecule type" value="Genomic_DNA"/>
</dbReference>
<comment type="caution">
    <text evidence="1">The sequence shown here is derived from an EMBL/GenBank/DDBJ whole genome shotgun (WGS) entry which is preliminary data.</text>
</comment>